<reference evidence="1 2" key="1">
    <citation type="submission" date="2020-07" db="EMBL/GenBank/DDBJ databases">
        <title>Draft whole-genome sequence of Heliobacterium chlorum DSM 3682, type strain.</title>
        <authorList>
            <person name="Kyndt J.A."/>
            <person name="Meyer T.E."/>
            <person name="Imhoff J.F."/>
        </authorList>
    </citation>
    <scope>NUCLEOTIDE SEQUENCE [LARGE SCALE GENOMIC DNA]</scope>
    <source>
        <strain evidence="1 2">DSM 3682</strain>
    </source>
</reference>
<proteinExistence type="predicted"/>
<name>A0ABR7T4Z8_HELCL</name>
<evidence type="ECO:0000313" key="1">
    <source>
        <dbReference type="EMBL" id="MBC9785078.1"/>
    </source>
</evidence>
<keyword evidence="2" id="KW-1185">Reference proteome</keyword>
<dbReference type="RefSeq" id="WP_188040572.1">
    <property type="nucleotide sequence ID" value="NZ_JACVHF010000010.1"/>
</dbReference>
<accession>A0ABR7T4Z8</accession>
<dbReference type="EMBL" id="JACVHF010000010">
    <property type="protein sequence ID" value="MBC9785078.1"/>
    <property type="molecule type" value="Genomic_DNA"/>
</dbReference>
<dbReference type="Proteomes" id="UP000617402">
    <property type="component" value="Unassembled WGS sequence"/>
</dbReference>
<comment type="caution">
    <text evidence="1">The sequence shown here is derived from an EMBL/GenBank/DDBJ whole genome shotgun (WGS) entry which is preliminary data.</text>
</comment>
<dbReference type="Pfam" id="PF12787">
    <property type="entry name" value="EcsC"/>
    <property type="match status" value="1"/>
</dbReference>
<organism evidence="1 2">
    <name type="scientific">Heliobacterium chlorum</name>
    <dbReference type="NCBI Taxonomy" id="2698"/>
    <lineage>
        <taxon>Bacteria</taxon>
        <taxon>Bacillati</taxon>
        <taxon>Bacillota</taxon>
        <taxon>Clostridia</taxon>
        <taxon>Eubacteriales</taxon>
        <taxon>Heliobacteriaceae</taxon>
        <taxon>Heliobacterium</taxon>
    </lineage>
</organism>
<sequence length="206" mass="21987">MALEQGAIINVLDWAYEKAVNTKVPGLESAQSLAESYLKNDRSIHEQVDDLIFWQNTKCATSGFLSGLGGLITLPVAVPANVSSVIYVQLRMVAAIAHMGGHDIVDDKVKTFAYTCLCGNAAKEVFKEVGIKIGQKVTEQAIQKVSVEIIKKINSAVGFRLVTKFGQSGIVNLGKAIPIVSGLIGATFDAYSSNVVGNTAREIFIG</sequence>
<gene>
    <name evidence="1" type="ORF">H1S01_11205</name>
</gene>
<protein>
    <submittedName>
        <fullName evidence="1">EcsC family protein</fullName>
    </submittedName>
</protein>
<dbReference type="InterPro" id="IPR024787">
    <property type="entry name" value="EcsC"/>
</dbReference>
<evidence type="ECO:0000313" key="2">
    <source>
        <dbReference type="Proteomes" id="UP000617402"/>
    </source>
</evidence>